<dbReference type="SMART" id="SM00421">
    <property type="entry name" value="HTH_LUXR"/>
    <property type="match status" value="1"/>
</dbReference>
<dbReference type="InterPro" id="IPR011006">
    <property type="entry name" value="CheY-like_superfamily"/>
</dbReference>
<protein>
    <submittedName>
        <fullName evidence="5">Response regulator transcription factor</fullName>
    </submittedName>
</protein>
<keyword evidence="2" id="KW-0597">Phosphoprotein</keyword>
<dbReference type="CDD" id="cd06170">
    <property type="entry name" value="LuxR_C_like"/>
    <property type="match status" value="1"/>
</dbReference>
<dbReference type="InterPro" id="IPR016032">
    <property type="entry name" value="Sig_transdc_resp-reg_C-effctor"/>
</dbReference>
<gene>
    <name evidence="5" type="ORF">GCM10009788_35690</name>
</gene>
<dbReference type="SUPFAM" id="SSF46894">
    <property type="entry name" value="C-terminal effector domain of the bipartite response regulators"/>
    <property type="match status" value="1"/>
</dbReference>
<comment type="caution">
    <text evidence="5">The sequence shown here is derived from an EMBL/GenBank/DDBJ whole genome shotgun (WGS) entry which is preliminary data.</text>
</comment>
<dbReference type="EMBL" id="BAAAOR010000026">
    <property type="protein sequence ID" value="GAA1529097.1"/>
    <property type="molecule type" value="Genomic_DNA"/>
</dbReference>
<evidence type="ECO:0000313" key="5">
    <source>
        <dbReference type="EMBL" id="GAA1529097.1"/>
    </source>
</evidence>
<feature type="domain" description="HTH luxR-type" evidence="3">
    <location>
        <begin position="169"/>
        <end position="234"/>
    </location>
</feature>
<dbReference type="InterPro" id="IPR039420">
    <property type="entry name" value="WalR-like"/>
</dbReference>
<evidence type="ECO:0000313" key="6">
    <source>
        <dbReference type="Proteomes" id="UP001500842"/>
    </source>
</evidence>
<dbReference type="Pfam" id="PF00196">
    <property type="entry name" value="GerE"/>
    <property type="match status" value="1"/>
</dbReference>
<reference evidence="5 6" key="1">
    <citation type="journal article" date="2019" name="Int. J. Syst. Evol. Microbiol.">
        <title>The Global Catalogue of Microorganisms (GCM) 10K type strain sequencing project: providing services to taxonomists for standard genome sequencing and annotation.</title>
        <authorList>
            <consortium name="The Broad Institute Genomics Platform"/>
            <consortium name="The Broad Institute Genome Sequencing Center for Infectious Disease"/>
            <person name="Wu L."/>
            <person name="Ma J."/>
        </authorList>
    </citation>
    <scope>NUCLEOTIDE SEQUENCE [LARGE SCALE GENOMIC DNA]</scope>
    <source>
        <strain evidence="5 6">JCM 14942</strain>
    </source>
</reference>
<dbReference type="InterPro" id="IPR000792">
    <property type="entry name" value="Tscrpt_reg_LuxR_C"/>
</dbReference>
<dbReference type="PRINTS" id="PR00038">
    <property type="entry name" value="HTHLUXR"/>
</dbReference>
<dbReference type="SUPFAM" id="SSF52172">
    <property type="entry name" value="CheY-like"/>
    <property type="match status" value="1"/>
</dbReference>
<dbReference type="PROSITE" id="PS50110">
    <property type="entry name" value="RESPONSE_REGULATORY"/>
    <property type="match status" value="1"/>
</dbReference>
<dbReference type="InterPro" id="IPR036388">
    <property type="entry name" value="WH-like_DNA-bd_sf"/>
</dbReference>
<feature type="domain" description="Response regulatory" evidence="4">
    <location>
        <begin position="22"/>
        <end position="141"/>
    </location>
</feature>
<evidence type="ECO:0000259" key="3">
    <source>
        <dbReference type="PROSITE" id="PS50043"/>
    </source>
</evidence>
<organism evidence="5 6">
    <name type="scientific">Nocardioides humi</name>
    <dbReference type="NCBI Taxonomy" id="449461"/>
    <lineage>
        <taxon>Bacteria</taxon>
        <taxon>Bacillati</taxon>
        <taxon>Actinomycetota</taxon>
        <taxon>Actinomycetes</taxon>
        <taxon>Propionibacteriales</taxon>
        <taxon>Nocardioidaceae</taxon>
        <taxon>Nocardioides</taxon>
    </lineage>
</organism>
<dbReference type="Gene3D" id="1.10.10.10">
    <property type="entry name" value="Winged helix-like DNA-binding domain superfamily/Winged helix DNA-binding domain"/>
    <property type="match status" value="1"/>
</dbReference>
<dbReference type="PROSITE" id="PS50043">
    <property type="entry name" value="HTH_LUXR_2"/>
    <property type="match status" value="1"/>
</dbReference>
<dbReference type="Gene3D" id="3.40.50.2300">
    <property type="match status" value="1"/>
</dbReference>
<evidence type="ECO:0000256" key="1">
    <source>
        <dbReference type="ARBA" id="ARBA00023125"/>
    </source>
</evidence>
<dbReference type="SMART" id="SM00448">
    <property type="entry name" value="REC"/>
    <property type="match status" value="1"/>
</dbReference>
<keyword evidence="1" id="KW-0238">DNA-binding</keyword>
<evidence type="ECO:0000256" key="2">
    <source>
        <dbReference type="PROSITE-ProRule" id="PRU00169"/>
    </source>
</evidence>
<dbReference type="Proteomes" id="UP001500842">
    <property type="component" value="Unassembled WGS sequence"/>
</dbReference>
<dbReference type="PANTHER" id="PTHR43214:SF44">
    <property type="entry name" value="TWO-COMPONENT RESPONSE REGULATOR"/>
    <property type="match status" value="1"/>
</dbReference>
<proteinExistence type="predicted"/>
<sequence>MTSMASIDPAPPTEVNGLIDRRVVVVDDHQLLSESLALALSVQGYDVRRVPVPAHSGAPAALVTAILRVRPRVVLLDLELGAFGDGNRLIEPLARADVRVVVMTGSPDRARWGRAVLAGARKVVSKARPLSELTSVVRRANQGLGLMDAAEREELLGAWHTRLVENDDIDRRLAQLSRRESAVLGQLMAGLSVRDIAARGVVSEATVRTQVKAVLTKLGVSTQLAAVSVANRASWHPPTEQAS</sequence>
<evidence type="ECO:0000259" key="4">
    <source>
        <dbReference type="PROSITE" id="PS50110"/>
    </source>
</evidence>
<dbReference type="InterPro" id="IPR001789">
    <property type="entry name" value="Sig_transdc_resp-reg_receiver"/>
</dbReference>
<dbReference type="PANTHER" id="PTHR43214">
    <property type="entry name" value="TWO-COMPONENT RESPONSE REGULATOR"/>
    <property type="match status" value="1"/>
</dbReference>
<dbReference type="Pfam" id="PF00072">
    <property type="entry name" value="Response_reg"/>
    <property type="match status" value="1"/>
</dbReference>
<name>A0ABN2AYD5_9ACTN</name>
<feature type="modified residue" description="4-aspartylphosphate" evidence="2">
    <location>
        <position position="77"/>
    </location>
</feature>
<accession>A0ABN2AYD5</accession>
<keyword evidence="6" id="KW-1185">Reference proteome</keyword>